<keyword evidence="4" id="KW-1185">Reference proteome</keyword>
<feature type="chain" id="PRO_5011777471" evidence="2">
    <location>
        <begin position="20"/>
        <end position="190"/>
    </location>
</feature>
<proteinExistence type="predicted"/>
<name>A0A1H7PLS5_9BACT</name>
<dbReference type="RefSeq" id="WP_089908751.1">
    <property type="nucleotide sequence ID" value="NZ_FOBB01000002.1"/>
</dbReference>
<dbReference type="Proteomes" id="UP000198984">
    <property type="component" value="Unassembled WGS sequence"/>
</dbReference>
<accession>A0A1H7PLS5</accession>
<dbReference type="EMBL" id="FOBB01000002">
    <property type="protein sequence ID" value="SEL36017.1"/>
    <property type="molecule type" value="Genomic_DNA"/>
</dbReference>
<evidence type="ECO:0000313" key="3">
    <source>
        <dbReference type="EMBL" id="SEL36017.1"/>
    </source>
</evidence>
<organism evidence="3 4">
    <name type="scientific">Chitinophaga rupis</name>
    <dbReference type="NCBI Taxonomy" id="573321"/>
    <lineage>
        <taxon>Bacteria</taxon>
        <taxon>Pseudomonadati</taxon>
        <taxon>Bacteroidota</taxon>
        <taxon>Chitinophagia</taxon>
        <taxon>Chitinophagales</taxon>
        <taxon>Chitinophagaceae</taxon>
        <taxon>Chitinophaga</taxon>
    </lineage>
</organism>
<feature type="region of interest" description="Disordered" evidence="1">
    <location>
        <begin position="161"/>
        <end position="190"/>
    </location>
</feature>
<dbReference type="Gene3D" id="2.20.110.10">
    <property type="entry name" value="Histone H3 K4-specific methyltransferase SET7/9 N-terminal domain"/>
    <property type="match status" value="1"/>
</dbReference>
<evidence type="ECO:0000256" key="2">
    <source>
        <dbReference type="SAM" id="SignalP"/>
    </source>
</evidence>
<dbReference type="STRING" id="573321.SAMN04488505_102104"/>
<gene>
    <name evidence="3" type="ORF">SAMN04488505_102104</name>
</gene>
<feature type="signal peptide" evidence="2">
    <location>
        <begin position="1"/>
        <end position="19"/>
    </location>
</feature>
<protein>
    <submittedName>
        <fullName evidence="3">MORN repeat variant</fullName>
    </submittedName>
</protein>
<dbReference type="SUPFAM" id="SSF82185">
    <property type="entry name" value="Histone H3 K4-specific methyltransferase SET7/9 N-terminal domain"/>
    <property type="match status" value="1"/>
</dbReference>
<dbReference type="AlphaFoldDB" id="A0A1H7PLS5"/>
<dbReference type="InterPro" id="IPR011652">
    <property type="entry name" value="MORN_2"/>
</dbReference>
<dbReference type="Pfam" id="PF07661">
    <property type="entry name" value="MORN_2"/>
    <property type="match status" value="2"/>
</dbReference>
<reference evidence="3 4" key="1">
    <citation type="submission" date="2016-10" db="EMBL/GenBank/DDBJ databases">
        <authorList>
            <person name="de Groot N.N."/>
        </authorList>
    </citation>
    <scope>NUCLEOTIDE SEQUENCE [LARGE SCALE GENOMIC DNA]</scope>
    <source>
        <strain evidence="3 4">DSM 21039</strain>
    </source>
</reference>
<sequence length="190" mass="21542">MKKIILLITISCFALYAQAQTNQRDAKKRKQGPWIEQVEPLRGEPGYSWEGTYKADRKEGIWRKYNVTGDLIAEETYHNGVLDGPCKYFYDNGKLSAAGNMLAMDIEGEIDTVLVIDPVTQEESRVEVVRKGNSVRHGEWRLYDEDGVMIKETYSRGEIVTGASDNKRKANAAPLPHELQQAADKKHKKN</sequence>
<dbReference type="OrthoDB" id="649587at2"/>
<evidence type="ECO:0000256" key="1">
    <source>
        <dbReference type="SAM" id="MobiDB-lite"/>
    </source>
</evidence>
<keyword evidence="2" id="KW-0732">Signal</keyword>
<evidence type="ECO:0000313" key="4">
    <source>
        <dbReference type="Proteomes" id="UP000198984"/>
    </source>
</evidence>